<dbReference type="EMBL" id="WHWB01034041">
    <property type="protein sequence ID" value="KAJ7414582.1"/>
    <property type="molecule type" value="Genomic_DNA"/>
</dbReference>
<sequence>MRLVKELEDEFYEQRLRELGLFSQEKRRPRGDLITLYNYLKGSCSQVRVGLFSRATNNGPDTSWHKDIPDYRVLARSLSDCSTPPVNVVFCTPIQLFGELILLKRAIVSNEKMPGFYKSNIKAILSKLQVQSLNPIKTEAE</sequence>
<dbReference type="Proteomes" id="UP001145742">
    <property type="component" value="Unassembled WGS sequence"/>
</dbReference>
<accession>A0ABQ9D9V1</accession>
<evidence type="ECO:0000313" key="1">
    <source>
        <dbReference type="EMBL" id="KAJ7414582.1"/>
    </source>
</evidence>
<organism evidence="1 2">
    <name type="scientific">Willisornis vidua</name>
    <name type="common">Xingu scale-backed antbird</name>
    <dbReference type="NCBI Taxonomy" id="1566151"/>
    <lineage>
        <taxon>Eukaryota</taxon>
        <taxon>Metazoa</taxon>
        <taxon>Chordata</taxon>
        <taxon>Craniata</taxon>
        <taxon>Vertebrata</taxon>
        <taxon>Euteleostomi</taxon>
        <taxon>Archelosauria</taxon>
        <taxon>Archosauria</taxon>
        <taxon>Dinosauria</taxon>
        <taxon>Saurischia</taxon>
        <taxon>Theropoda</taxon>
        <taxon>Coelurosauria</taxon>
        <taxon>Aves</taxon>
        <taxon>Neognathae</taxon>
        <taxon>Neoaves</taxon>
        <taxon>Telluraves</taxon>
        <taxon>Australaves</taxon>
        <taxon>Passeriformes</taxon>
        <taxon>Thamnophilidae</taxon>
        <taxon>Willisornis</taxon>
    </lineage>
</organism>
<comment type="caution">
    <text evidence="1">The sequence shown here is derived from an EMBL/GenBank/DDBJ whole genome shotgun (WGS) entry which is preliminary data.</text>
</comment>
<gene>
    <name evidence="1" type="ORF">WISP_82946</name>
</gene>
<name>A0ABQ9D9V1_9PASS</name>
<reference evidence="1" key="1">
    <citation type="submission" date="2019-10" db="EMBL/GenBank/DDBJ databases">
        <authorList>
            <person name="Soares A.E.R."/>
            <person name="Aleixo A."/>
            <person name="Schneider P."/>
            <person name="Miyaki C.Y."/>
            <person name="Schneider M.P."/>
            <person name="Mello C."/>
            <person name="Vasconcelos A.T.R."/>
        </authorList>
    </citation>
    <scope>NUCLEOTIDE SEQUENCE</scope>
    <source>
        <tissue evidence="1">Muscle</tissue>
    </source>
</reference>
<keyword evidence="2" id="KW-1185">Reference proteome</keyword>
<protein>
    <submittedName>
        <fullName evidence="1">Uncharacterized protein</fullName>
    </submittedName>
</protein>
<proteinExistence type="predicted"/>
<evidence type="ECO:0000313" key="2">
    <source>
        <dbReference type="Proteomes" id="UP001145742"/>
    </source>
</evidence>